<protein>
    <submittedName>
        <fullName evidence="2">Nuclear RNA export factor 1</fullName>
    </submittedName>
</protein>
<dbReference type="Gene3D" id="1.10.8.10">
    <property type="entry name" value="DNA helicase RuvA subunit, C-terminal domain"/>
    <property type="match status" value="1"/>
</dbReference>
<dbReference type="AlphaFoldDB" id="A0A8J5ZNK8"/>
<proteinExistence type="predicted"/>
<dbReference type="InterPro" id="IPR005637">
    <property type="entry name" value="TAP_C_dom"/>
</dbReference>
<reference evidence="2" key="1">
    <citation type="journal article" date="2021" name="Evol. Appl.">
        <title>The genome of the Pyrenean desman and the effects of bottlenecks and inbreeding on the genomic landscape of an endangered species.</title>
        <authorList>
            <person name="Escoda L."/>
            <person name="Castresana J."/>
        </authorList>
    </citation>
    <scope>NUCLEOTIDE SEQUENCE</scope>
    <source>
        <strain evidence="2">IBE-C5619</strain>
    </source>
</reference>
<dbReference type="GO" id="GO:0016973">
    <property type="term" value="P:poly(A)+ mRNA export from nucleus"/>
    <property type="evidence" value="ECO:0007669"/>
    <property type="project" value="TreeGrafter"/>
</dbReference>
<name>A0A8J5ZNK8_GALPY</name>
<dbReference type="Proteomes" id="UP000700334">
    <property type="component" value="Unassembled WGS sequence"/>
</dbReference>
<dbReference type="EMBL" id="JAGFMF010012077">
    <property type="protein sequence ID" value="KAG8507881.1"/>
    <property type="molecule type" value="Genomic_DNA"/>
</dbReference>
<evidence type="ECO:0000313" key="3">
    <source>
        <dbReference type="Proteomes" id="UP000700334"/>
    </source>
</evidence>
<dbReference type="OrthoDB" id="25872at2759"/>
<comment type="caution">
    <text evidence="2">The sequence shown here is derived from an EMBL/GenBank/DDBJ whole genome shotgun (WGS) entry which is preliminary data.</text>
</comment>
<dbReference type="InterPro" id="IPR009060">
    <property type="entry name" value="UBA-like_sf"/>
</dbReference>
<dbReference type="PROSITE" id="PS51281">
    <property type="entry name" value="TAP_C"/>
    <property type="match status" value="1"/>
</dbReference>
<dbReference type="PANTHER" id="PTHR10662">
    <property type="entry name" value="NUCLEAR RNA EXPORT FACTOR"/>
    <property type="match status" value="1"/>
</dbReference>
<accession>A0A8J5ZNK8</accession>
<dbReference type="PANTHER" id="PTHR10662:SF15">
    <property type="entry name" value="NUCLEAR RNA EXPORT FACTOR 5"/>
    <property type="match status" value="1"/>
</dbReference>
<dbReference type="GO" id="GO:0003723">
    <property type="term" value="F:RNA binding"/>
    <property type="evidence" value="ECO:0007669"/>
    <property type="project" value="TreeGrafter"/>
</dbReference>
<evidence type="ECO:0000259" key="1">
    <source>
        <dbReference type="PROSITE" id="PS51281"/>
    </source>
</evidence>
<dbReference type="GO" id="GO:0005634">
    <property type="term" value="C:nucleus"/>
    <property type="evidence" value="ECO:0007669"/>
    <property type="project" value="InterPro"/>
</dbReference>
<dbReference type="InterPro" id="IPR030217">
    <property type="entry name" value="NXF_fam"/>
</dbReference>
<keyword evidence="3" id="KW-1185">Reference proteome</keyword>
<gene>
    <name evidence="2" type="ORF">J0S82_014276</name>
</gene>
<dbReference type="Pfam" id="PF03943">
    <property type="entry name" value="TAP_C"/>
    <property type="match status" value="1"/>
</dbReference>
<organism evidence="2 3">
    <name type="scientific">Galemys pyrenaicus</name>
    <name type="common">Iberian desman</name>
    <name type="synonym">Pyrenean desman</name>
    <dbReference type="NCBI Taxonomy" id="202257"/>
    <lineage>
        <taxon>Eukaryota</taxon>
        <taxon>Metazoa</taxon>
        <taxon>Chordata</taxon>
        <taxon>Craniata</taxon>
        <taxon>Vertebrata</taxon>
        <taxon>Euteleostomi</taxon>
        <taxon>Mammalia</taxon>
        <taxon>Eutheria</taxon>
        <taxon>Laurasiatheria</taxon>
        <taxon>Eulipotyphla</taxon>
        <taxon>Talpidae</taxon>
        <taxon>Galemys</taxon>
    </lineage>
</organism>
<evidence type="ECO:0000313" key="2">
    <source>
        <dbReference type="EMBL" id="KAG8507881.1"/>
    </source>
</evidence>
<feature type="domain" description="TAP-C" evidence="1">
    <location>
        <begin position="65"/>
        <end position="87"/>
    </location>
</feature>
<sequence length="87" mass="9465">MHGVHLVHEVKLEAISAEVDPVGGCRLCIVNDELFVRNATPYETEHAFSTPLPVPSSGSVIALSQGQQQMVKAFSSQSGMKLEWSQK</sequence>
<dbReference type="SUPFAM" id="SSF46934">
    <property type="entry name" value="UBA-like"/>
    <property type="match status" value="1"/>
</dbReference>